<reference evidence="3 4" key="1">
    <citation type="submission" date="2015-12" db="EMBL/GenBank/DDBJ databases">
        <title>Draft genome sequence of Moniliophthora roreri, the causal agent of frosty pod rot of cacao.</title>
        <authorList>
            <person name="Aime M.C."/>
            <person name="Diaz-Valderrama J.R."/>
            <person name="Kijpornyongpan T."/>
            <person name="Phillips-Mora W."/>
        </authorList>
    </citation>
    <scope>NUCLEOTIDE SEQUENCE [LARGE SCALE GENOMIC DNA]</scope>
    <source>
        <strain evidence="3 4">MCA 2952</strain>
    </source>
</reference>
<proteinExistence type="predicted"/>
<keyword evidence="2" id="KW-0472">Membrane</keyword>
<feature type="region of interest" description="Disordered" evidence="1">
    <location>
        <begin position="104"/>
        <end position="130"/>
    </location>
</feature>
<dbReference type="eggNOG" id="ENOG502SHAG">
    <property type="taxonomic scope" value="Eukaryota"/>
</dbReference>
<feature type="region of interest" description="Disordered" evidence="1">
    <location>
        <begin position="168"/>
        <end position="269"/>
    </location>
</feature>
<accession>A0A0W0FGM0</accession>
<feature type="compositionally biased region" description="Basic and acidic residues" evidence="1">
    <location>
        <begin position="499"/>
        <end position="510"/>
    </location>
</feature>
<keyword evidence="2" id="KW-1133">Transmembrane helix</keyword>
<protein>
    <submittedName>
        <fullName evidence="3">Uncharacterized protein</fullName>
    </submittedName>
</protein>
<dbReference type="AlphaFoldDB" id="A0A0W0FGM0"/>
<name>A0A0W0FGM0_MONRR</name>
<feature type="transmembrane region" description="Helical" evidence="2">
    <location>
        <begin position="867"/>
        <end position="889"/>
    </location>
</feature>
<evidence type="ECO:0000313" key="3">
    <source>
        <dbReference type="EMBL" id="KTB35332.1"/>
    </source>
</evidence>
<feature type="compositionally biased region" description="Polar residues" evidence="1">
    <location>
        <begin position="106"/>
        <end position="117"/>
    </location>
</feature>
<feature type="region of interest" description="Disordered" evidence="1">
    <location>
        <begin position="1"/>
        <end position="58"/>
    </location>
</feature>
<evidence type="ECO:0000256" key="2">
    <source>
        <dbReference type="SAM" id="Phobius"/>
    </source>
</evidence>
<gene>
    <name evidence="3" type="ORF">WG66_11930</name>
</gene>
<sequence length="959" mass="107130">MSGRNLSDSDVGPNRQTASVDSRSTSSSFQHPSLRFPNDTSRRFPQTRQSPLHATVGEDQAFNIAGVRRVSDGSTKVERRRVVSVDGTNGTSYYTTPKSKSLRDYSVSQVPSASPNPIFSRPEKETGTGLTTLSDEYDLSQEGRSFYYDETNTFVNLSLRSQNTAGCGTRFEDEGKTLTSTTSPSNSSPSRILSTIAASPTASASTHPILPTQTSHPPEIDFSPSTNPVPVTPPKKILPHPVPLSPDDGASLDWSGTPEDERRWSLSTSKRKGKEKELLLSAAMLEKQEHQHDVKLSRIKTLASQQTLRKAAITGNQLERRYQLLYNSLSPGSRPYSMTKIARWFGGQDSVVRSALLKAEPLTWLKHLGKSDKNSHESLPWHLSALIMEEYLHVQSVLEGRAMASIPEELQSSLTPSPQLSGPTFPSPSRTSSRFSFGPTTSKYMSGEGRISFEPLIESGRQSFESRSGESVLSSVGSQTRGTAAAISGLPSPASSGVRLKDGLRRRVGDGSDGLPSPRNSLIEHSDENASRPKALQIEVGIQPQQPQHSQGEPNLMFSGDESRLKGAPYETGVTSKRSSLAPRVVRISLPPSERESVAEQRHQQEVDDVETNREYQLKAQMLEQYRAQNSRVRGLLNRIASGVREYEMCQSGLMNYLDLPYNGLPQDLLEAFSHDPAAVTGSTRRLKSWKAVDDIHARLARQRAVFEDFLTNDNGEGGFPVTDDVLREPILALMSSLDQLEAHRREIAFKAKEVSDLLKDTQKIHNQVKTEYNETLAHTSVVYPELSQITALEESYRDQYQHVWEIGMDALTFILDTVTPFWRTYGKTIGYDVQDFLIVPLYRNEFTGEAKRYPITRLPRRSFRHWMGLLLFFCLCMTVTLLQARAAVSSSLHYRLDWIEYGGIRWTALPIFWIAIFAQWIAVVIESAIVLLQIATYTCIYYWIAFAFFACYLCDIYI</sequence>
<dbReference type="Proteomes" id="UP000054988">
    <property type="component" value="Unassembled WGS sequence"/>
</dbReference>
<feature type="compositionally biased region" description="Polar residues" evidence="1">
    <location>
        <begin position="1"/>
        <end position="18"/>
    </location>
</feature>
<keyword evidence="2" id="KW-0812">Transmembrane</keyword>
<evidence type="ECO:0000313" key="4">
    <source>
        <dbReference type="Proteomes" id="UP000054988"/>
    </source>
</evidence>
<feature type="compositionally biased region" description="Polar residues" evidence="1">
    <location>
        <begin position="43"/>
        <end position="52"/>
    </location>
</feature>
<dbReference type="EMBL" id="LATX01001990">
    <property type="protein sequence ID" value="KTB35332.1"/>
    <property type="molecule type" value="Genomic_DNA"/>
</dbReference>
<comment type="caution">
    <text evidence="3">The sequence shown here is derived from an EMBL/GenBank/DDBJ whole genome shotgun (WGS) entry which is preliminary data.</text>
</comment>
<feature type="transmembrane region" description="Helical" evidence="2">
    <location>
        <begin position="910"/>
        <end position="935"/>
    </location>
</feature>
<feature type="region of interest" description="Disordered" evidence="1">
    <location>
        <begin position="484"/>
        <end position="531"/>
    </location>
</feature>
<feature type="compositionally biased region" description="Low complexity" evidence="1">
    <location>
        <begin position="177"/>
        <end position="206"/>
    </location>
</feature>
<feature type="compositionally biased region" description="Basic and acidic residues" evidence="1">
    <location>
        <begin position="522"/>
        <end position="531"/>
    </location>
</feature>
<feature type="compositionally biased region" description="Low complexity" evidence="1">
    <location>
        <begin position="19"/>
        <end position="28"/>
    </location>
</feature>
<evidence type="ECO:0000256" key="1">
    <source>
        <dbReference type="SAM" id="MobiDB-lite"/>
    </source>
</evidence>
<organism evidence="3 4">
    <name type="scientific">Moniliophthora roreri</name>
    <name type="common">Frosty pod rot fungus</name>
    <name type="synonym">Monilia roreri</name>
    <dbReference type="NCBI Taxonomy" id="221103"/>
    <lineage>
        <taxon>Eukaryota</taxon>
        <taxon>Fungi</taxon>
        <taxon>Dikarya</taxon>
        <taxon>Basidiomycota</taxon>
        <taxon>Agaricomycotina</taxon>
        <taxon>Agaricomycetes</taxon>
        <taxon>Agaricomycetidae</taxon>
        <taxon>Agaricales</taxon>
        <taxon>Marasmiineae</taxon>
        <taxon>Marasmiaceae</taxon>
        <taxon>Moniliophthora</taxon>
    </lineage>
</organism>
<feature type="region of interest" description="Disordered" evidence="1">
    <location>
        <begin position="410"/>
        <end position="441"/>
    </location>
</feature>